<dbReference type="SMART" id="SM00220">
    <property type="entry name" value="S_TKc"/>
    <property type="match status" value="1"/>
</dbReference>
<evidence type="ECO:0000259" key="1">
    <source>
        <dbReference type="PROSITE" id="PS50011"/>
    </source>
</evidence>
<evidence type="ECO:0000313" key="3">
    <source>
        <dbReference type="Proteomes" id="UP000663861"/>
    </source>
</evidence>
<dbReference type="InterPro" id="IPR011009">
    <property type="entry name" value="Kinase-like_dom_sf"/>
</dbReference>
<dbReference type="PROSITE" id="PS50011">
    <property type="entry name" value="PROTEIN_KINASE_DOM"/>
    <property type="match status" value="1"/>
</dbReference>
<dbReference type="SUPFAM" id="SSF56112">
    <property type="entry name" value="Protein kinase-like (PK-like)"/>
    <property type="match status" value="1"/>
</dbReference>
<accession>A0A8H3AIL7</accession>
<dbReference type="GO" id="GO:0005737">
    <property type="term" value="C:cytoplasm"/>
    <property type="evidence" value="ECO:0007669"/>
    <property type="project" value="TreeGrafter"/>
</dbReference>
<dbReference type="PROSITE" id="PS00108">
    <property type="entry name" value="PROTEIN_KINASE_ST"/>
    <property type="match status" value="1"/>
</dbReference>
<dbReference type="Proteomes" id="UP000663861">
    <property type="component" value="Unassembled WGS sequence"/>
</dbReference>
<dbReference type="GO" id="GO:0005524">
    <property type="term" value="F:ATP binding"/>
    <property type="evidence" value="ECO:0007669"/>
    <property type="project" value="InterPro"/>
</dbReference>
<gene>
    <name evidence="2" type="ORF">RDB_LOCUS16226</name>
</gene>
<dbReference type="InterPro" id="IPR008271">
    <property type="entry name" value="Ser/Thr_kinase_AS"/>
</dbReference>
<organism evidence="2 3">
    <name type="scientific">Rhizoctonia solani</name>
    <dbReference type="NCBI Taxonomy" id="456999"/>
    <lineage>
        <taxon>Eukaryota</taxon>
        <taxon>Fungi</taxon>
        <taxon>Dikarya</taxon>
        <taxon>Basidiomycota</taxon>
        <taxon>Agaricomycotina</taxon>
        <taxon>Agaricomycetes</taxon>
        <taxon>Cantharellales</taxon>
        <taxon>Ceratobasidiaceae</taxon>
        <taxon>Rhizoctonia</taxon>
    </lineage>
</organism>
<dbReference type="Gene3D" id="1.10.510.10">
    <property type="entry name" value="Transferase(Phosphotransferase) domain 1"/>
    <property type="match status" value="1"/>
</dbReference>
<dbReference type="GO" id="GO:0004674">
    <property type="term" value="F:protein serine/threonine kinase activity"/>
    <property type="evidence" value="ECO:0007669"/>
    <property type="project" value="TreeGrafter"/>
</dbReference>
<feature type="domain" description="Protein kinase" evidence="1">
    <location>
        <begin position="87"/>
        <end position="324"/>
    </location>
</feature>
<dbReference type="InterPro" id="IPR001245">
    <property type="entry name" value="Ser-Thr/Tyr_kinase_cat_dom"/>
</dbReference>
<sequence length="324" mass="35661">MGRSTPSYVSTPAPPSPGEVASIFDSGGYIPHSPLSCTSHGSDGWLNYNVSSPMVTESVGLFSDECPLVENRSDTWILSEMSMEEIVDTICEHGCADFTDRLSLSECQDLPFKTSSLGNFYHGALCTGQQIVIKCLRPVIHQTSSGHQILKRAAEELYMWSQCQHPNVLQLFGVAQYRKQLAMISPWMSRGTLDCFLSLNLPSIPDRYKLCRQIAEGVTYLHEMGIVHGDIKAANILVSADHRAVLAEFGNSIIRDHSIQSNFSTVGVDLSIRWTAPEALEGQGIPTIESDIYALGMTILVCPLTSPPHPIAALTYYTGSYHWF</sequence>
<dbReference type="Pfam" id="PF07714">
    <property type="entry name" value="PK_Tyr_Ser-Thr"/>
    <property type="match status" value="1"/>
</dbReference>
<dbReference type="InterPro" id="IPR053235">
    <property type="entry name" value="Ser_Thr_kinase"/>
</dbReference>
<dbReference type="EMBL" id="CAJMWY010000236">
    <property type="protein sequence ID" value="CAE6423259.1"/>
    <property type="molecule type" value="Genomic_DNA"/>
</dbReference>
<name>A0A8H3AIL7_9AGAM</name>
<evidence type="ECO:0000313" key="2">
    <source>
        <dbReference type="EMBL" id="CAE6423259.1"/>
    </source>
</evidence>
<dbReference type="PANTHER" id="PTHR24361">
    <property type="entry name" value="MITOGEN-ACTIVATED KINASE KINASE KINASE"/>
    <property type="match status" value="1"/>
</dbReference>
<comment type="caution">
    <text evidence="2">The sequence shown here is derived from an EMBL/GenBank/DDBJ whole genome shotgun (WGS) entry which is preliminary data.</text>
</comment>
<dbReference type="InterPro" id="IPR000719">
    <property type="entry name" value="Prot_kinase_dom"/>
</dbReference>
<dbReference type="CDD" id="cd00180">
    <property type="entry name" value="PKc"/>
    <property type="match status" value="1"/>
</dbReference>
<protein>
    <recommendedName>
        <fullName evidence="1">Protein kinase domain-containing protein</fullName>
    </recommendedName>
</protein>
<reference evidence="2" key="1">
    <citation type="submission" date="2021-01" db="EMBL/GenBank/DDBJ databases">
        <authorList>
            <person name="Kaushik A."/>
        </authorList>
    </citation>
    <scope>NUCLEOTIDE SEQUENCE</scope>
    <source>
        <strain evidence="2">AG4-RS23</strain>
    </source>
</reference>
<dbReference type="AlphaFoldDB" id="A0A8H3AIL7"/>
<proteinExistence type="predicted"/>